<proteinExistence type="inferred from homology"/>
<dbReference type="InterPro" id="IPR042241">
    <property type="entry name" value="GCP_C_sf"/>
</dbReference>
<gene>
    <name evidence="8" type="ORF">OSB1V03_LOCUS1908</name>
</gene>
<dbReference type="EMBL" id="CAJPIZ010000611">
    <property type="protein sequence ID" value="CAG2101867.1"/>
    <property type="molecule type" value="Genomic_DNA"/>
</dbReference>
<dbReference type="GO" id="GO:0031122">
    <property type="term" value="P:cytoplasmic microtubule organization"/>
    <property type="evidence" value="ECO:0007669"/>
    <property type="project" value="TreeGrafter"/>
</dbReference>
<dbReference type="InterPro" id="IPR041470">
    <property type="entry name" value="GCP_N"/>
</dbReference>
<dbReference type="EMBL" id="OC855186">
    <property type="protein sequence ID" value="CAD7621437.1"/>
    <property type="molecule type" value="Genomic_DNA"/>
</dbReference>
<dbReference type="AlphaFoldDB" id="A0A7R9PVJ3"/>
<evidence type="ECO:0000256" key="4">
    <source>
        <dbReference type="ARBA" id="ARBA00022701"/>
    </source>
</evidence>
<dbReference type="Pfam" id="PF17681">
    <property type="entry name" value="GCP_N_terminal"/>
    <property type="match status" value="1"/>
</dbReference>
<comment type="similarity">
    <text evidence="2">Belongs to the TUBGCP family.</text>
</comment>
<evidence type="ECO:0008006" key="10">
    <source>
        <dbReference type="Google" id="ProtNLM"/>
    </source>
</evidence>
<protein>
    <recommendedName>
        <fullName evidence="10">Gamma-tubulin complex component</fullName>
    </recommendedName>
</protein>
<evidence type="ECO:0000313" key="8">
    <source>
        <dbReference type="EMBL" id="CAD7621437.1"/>
    </source>
</evidence>
<feature type="domain" description="Gamma tubulin complex component C-terminal" evidence="6">
    <location>
        <begin position="527"/>
        <end position="859"/>
    </location>
</feature>
<reference evidence="8" key="1">
    <citation type="submission" date="2020-11" db="EMBL/GenBank/DDBJ databases">
        <authorList>
            <person name="Tran Van P."/>
        </authorList>
    </citation>
    <scope>NUCLEOTIDE SEQUENCE</scope>
</reference>
<dbReference type="GO" id="GO:0051225">
    <property type="term" value="P:spindle assembly"/>
    <property type="evidence" value="ECO:0007669"/>
    <property type="project" value="TreeGrafter"/>
</dbReference>
<dbReference type="GO" id="GO:0051011">
    <property type="term" value="F:microtubule minus-end binding"/>
    <property type="evidence" value="ECO:0007669"/>
    <property type="project" value="TreeGrafter"/>
</dbReference>
<keyword evidence="3" id="KW-0963">Cytoplasm</keyword>
<dbReference type="GO" id="GO:0007020">
    <property type="term" value="P:microtubule nucleation"/>
    <property type="evidence" value="ECO:0007669"/>
    <property type="project" value="InterPro"/>
</dbReference>
<dbReference type="GO" id="GO:0051321">
    <property type="term" value="P:meiotic cell cycle"/>
    <property type="evidence" value="ECO:0007669"/>
    <property type="project" value="TreeGrafter"/>
</dbReference>
<dbReference type="GO" id="GO:0005874">
    <property type="term" value="C:microtubule"/>
    <property type="evidence" value="ECO:0007669"/>
    <property type="project" value="UniProtKB-KW"/>
</dbReference>
<evidence type="ECO:0000256" key="2">
    <source>
        <dbReference type="ARBA" id="ARBA00010337"/>
    </source>
</evidence>
<evidence type="ECO:0000256" key="1">
    <source>
        <dbReference type="ARBA" id="ARBA00004245"/>
    </source>
</evidence>
<comment type="subcellular location">
    <subcellularLocation>
        <location evidence="1">Cytoplasm</location>
        <location evidence="1">Cytoskeleton</location>
    </subcellularLocation>
</comment>
<organism evidence="8">
    <name type="scientific">Medioppia subpectinata</name>
    <dbReference type="NCBI Taxonomy" id="1979941"/>
    <lineage>
        <taxon>Eukaryota</taxon>
        <taxon>Metazoa</taxon>
        <taxon>Ecdysozoa</taxon>
        <taxon>Arthropoda</taxon>
        <taxon>Chelicerata</taxon>
        <taxon>Arachnida</taxon>
        <taxon>Acari</taxon>
        <taxon>Acariformes</taxon>
        <taxon>Sarcoptiformes</taxon>
        <taxon>Oribatida</taxon>
        <taxon>Brachypylina</taxon>
        <taxon>Oppioidea</taxon>
        <taxon>Oppiidae</taxon>
        <taxon>Medioppia</taxon>
    </lineage>
</organism>
<evidence type="ECO:0000259" key="6">
    <source>
        <dbReference type="Pfam" id="PF04130"/>
    </source>
</evidence>
<keyword evidence="9" id="KW-1185">Reference proteome</keyword>
<evidence type="ECO:0000256" key="3">
    <source>
        <dbReference type="ARBA" id="ARBA00022490"/>
    </source>
</evidence>
<dbReference type="OrthoDB" id="5860513at2759"/>
<sequence>MSADNCVPNVSVMQLPALVYRLCAKQSSHQGSDDLSRQYWLSSELLRAPTGPQDECHELYLMSKIKQKLSRDFRDSEGLRLEELYHKLKRSPQYCRNPIALLEFLYRMSGSSEEPNADSLQSLTNGLDPMTIQPMSSISPISPMRTNGAINGQMFHDLARLLPTDDMSSASINHFIGSPTRQLMRKNRPQTTRPHTIHFDSNNSKTIVSEQELIREILFAFQGLNGKIITADSSREGIYVINSHYYIPASQQKLALRLTHMGWLFNKIQKYCNYISKDKSNGHVCQSFASALQDEILEYYRLITVIEEQMHDNRSDASPRVTLHRLQVWSYDSFFRLKVLASLVEQCKHKSGGALASVVYHVMRHGDPNIRVCLTRILNQVVLPIRRMLSQWIFHGELEDYYKEFFIATNRLGVTQTSPLSSAFWHERYVIVKTQLPGFITKAQADKIVSTGKAIYLLHQVCRNEVTAHIPGISQMKESFESSNLESLFNRKQLKNEESNHFHILLETAYKEISRTSLKILNENYRLQDHFRGLRQYMLLGQGDFVRHLMDVLSPQLNKPAHKLARHAIVQLLESAVRATNAQFDDPEIVNRIDILLSESAINDLGWDVFALTYRIDGPISTIFTNESQKVYPKLFKHLWRSKRMEYILTSIWKNLVSCIPLEKRIPKLKFAFTSFHQLLSEMIHFIRQMEYYLTFDVIECQWNQLQTHLNDSRDVDELIRSHCQFLEQVMHRSLLGTLTEDIYLQYRAICDYILEFQTHVNSFLKATDAEISARIKFESEQELYEKRGEWGIVGLEDRDEEHRRSLFENETIAKVIAWVAIVTHNYRDNVHKFLVMLADHQDRELQELSSRLDYNGHYKKRDKRLETSFTFASHKQRLSIDTPSKSQ</sequence>
<keyword evidence="5" id="KW-0206">Cytoskeleton</keyword>
<dbReference type="InterPro" id="IPR040457">
    <property type="entry name" value="GCP_C"/>
</dbReference>
<name>A0A7R9PVJ3_9ACAR</name>
<dbReference type="InterPro" id="IPR007259">
    <property type="entry name" value="GCP"/>
</dbReference>
<evidence type="ECO:0000313" key="9">
    <source>
        <dbReference type="Proteomes" id="UP000759131"/>
    </source>
</evidence>
<accession>A0A7R9PVJ3</accession>
<dbReference type="GO" id="GO:0000930">
    <property type="term" value="C:gamma-tubulin complex"/>
    <property type="evidence" value="ECO:0007669"/>
    <property type="project" value="TreeGrafter"/>
</dbReference>
<evidence type="ECO:0000259" key="7">
    <source>
        <dbReference type="Pfam" id="PF17681"/>
    </source>
</evidence>
<dbReference type="GO" id="GO:0000278">
    <property type="term" value="P:mitotic cell cycle"/>
    <property type="evidence" value="ECO:0007669"/>
    <property type="project" value="TreeGrafter"/>
</dbReference>
<dbReference type="GO" id="GO:0000922">
    <property type="term" value="C:spindle pole"/>
    <property type="evidence" value="ECO:0007669"/>
    <property type="project" value="InterPro"/>
</dbReference>
<dbReference type="PANTHER" id="PTHR19302:SF14">
    <property type="entry name" value="GAMMA-TUBULIN COMPLEX COMPONENT 3"/>
    <property type="match status" value="1"/>
</dbReference>
<keyword evidence="4" id="KW-0493">Microtubule</keyword>
<evidence type="ECO:0000256" key="5">
    <source>
        <dbReference type="ARBA" id="ARBA00023212"/>
    </source>
</evidence>
<dbReference type="GO" id="GO:0043015">
    <property type="term" value="F:gamma-tubulin binding"/>
    <property type="evidence" value="ECO:0007669"/>
    <property type="project" value="InterPro"/>
</dbReference>
<feature type="domain" description="Gamma tubulin complex component protein N-terminal" evidence="7">
    <location>
        <begin position="214"/>
        <end position="522"/>
    </location>
</feature>
<dbReference type="Pfam" id="PF04130">
    <property type="entry name" value="GCP_C_terminal"/>
    <property type="match status" value="1"/>
</dbReference>
<dbReference type="Gene3D" id="1.20.120.1900">
    <property type="entry name" value="Gamma-tubulin complex, C-terminal domain"/>
    <property type="match status" value="1"/>
</dbReference>
<dbReference type="Proteomes" id="UP000759131">
    <property type="component" value="Unassembled WGS sequence"/>
</dbReference>
<dbReference type="PANTHER" id="PTHR19302">
    <property type="entry name" value="GAMMA TUBULIN COMPLEX PROTEIN"/>
    <property type="match status" value="1"/>
</dbReference>